<protein>
    <submittedName>
        <fullName evidence="1">Uncharacterized protein</fullName>
    </submittedName>
</protein>
<keyword evidence="2" id="KW-1185">Reference proteome</keyword>
<name>A0ACC0BYD1_CATRO</name>
<evidence type="ECO:0000313" key="1">
    <source>
        <dbReference type="EMBL" id="KAI5677561.1"/>
    </source>
</evidence>
<accession>A0ACC0BYD1</accession>
<dbReference type="Proteomes" id="UP001060085">
    <property type="component" value="Linkage Group LG02"/>
</dbReference>
<comment type="caution">
    <text evidence="1">The sequence shown here is derived from an EMBL/GenBank/DDBJ whole genome shotgun (WGS) entry which is preliminary data.</text>
</comment>
<reference evidence="2" key="1">
    <citation type="journal article" date="2023" name="Nat. Plants">
        <title>Single-cell RNA sequencing provides a high-resolution roadmap for understanding the multicellular compartmentation of specialized metabolism.</title>
        <authorList>
            <person name="Sun S."/>
            <person name="Shen X."/>
            <person name="Li Y."/>
            <person name="Li Y."/>
            <person name="Wang S."/>
            <person name="Li R."/>
            <person name="Zhang H."/>
            <person name="Shen G."/>
            <person name="Guo B."/>
            <person name="Wei J."/>
            <person name="Xu J."/>
            <person name="St-Pierre B."/>
            <person name="Chen S."/>
            <person name="Sun C."/>
        </authorList>
    </citation>
    <scope>NUCLEOTIDE SEQUENCE [LARGE SCALE GENOMIC DNA]</scope>
</reference>
<proteinExistence type="predicted"/>
<gene>
    <name evidence="1" type="ORF">M9H77_08511</name>
</gene>
<evidence type="ECO:0000313" key="2">
    <source>
        <dbReference type="Proteomes" id="UP001060085"/>
    </source>
</evidence>
<sequence>MDSEIRSLTDLLHQISTGPISKVREMCRLVKGVLSPVLPEDLGVTLTSPPEVAVTKRWKKTNSTKRDKSHWEHVSITHRKIQKSSGYASSSGSRSGLWSGLGSGPGSRGRGRPPRAPEGRDRRLDRGLSSLSSVVHASLCSTFPYTNTFPAFIYPFISNWKNVIGDGICSYRVVADFVFGDEHQWPEDGPASYEHWLETPDSLYVIANAFNLCVILIAQLGSTTVLLLYSYSDRPRDTFIIDLLIK</sequence>
<dbReference type="EMBL" id="CM044702">
    <property type="protein sequence ID" value="KAI5677561.1"/>
    <property type="molecule type" value="Genomic_DNA"/>
</dbReference>
<organism evidence="1 2">
    <name type="scientific">Catharanthus roseus</name>
    <name type="common">Madagascar periwinkle</name>
    <name type="synonym">Vinca rosea</name>
    <dbReference type="NCBI Taxonomy" id="4058"/>
    <lineage>
        <taxon>Eukaryota</taxon>
        <taxon>Viridiplantae</taxon>
        <taxon>Streptophyta</taxon>
        <taxon>Embryophyta</taxon>
        <taxon>Tracheophyta</taxon>
        <taxon>Spermatophyta</taxon>
        <taxon>Magnoliopsida</taxon>
        <taxon>eudicotyledons</taxon>
        <taxon>Gunneridae</taxon>
        <taxon>Pentapetalae</taxon>
        <taxon>asterids</taxon>
        <taxon>lamiids</taxon>
        <taxon>Gentianales</taxon>
        <taxon>Apocynaceae</taxon>
        <taxon>Rauvolfioideae</taxon>
        <taxon>Vinceae</taxon>
        <taxon>Catharanthinae</taxon>
        <taxon>Catharanthus</taxon>
    </lineage>
</organism>